<dbReference type="CDD" id="cd01171">
    <property type="entry name" value="YXKO-related"/>
    <property type="match status" value="1"/>
</dbReference>
<feature type="binding site" evidence="18">
    <location>
        <position position="147"/>
    </location>
    <ligand>
        <name>(6S)-NADPHX</name>
        <dbReference type="ChEBI" id="CHEBI:64076"/>
    </ligand>
</feature>
<feature type="domain" description="YjeF C-terminal" evidence="20">
    <location>
        <begin position="231"/>
        <end position="497"/>
    </location>
</feature>
<evidence type="ECO:0000256" key="13">
    <source>
        <dbReference type="ARBA" id="ARBA00023268"/>
    </source>
</evidence>
<keyword evidence="23" id="KW-1185">Reference proteome</keyword>
<feature type="binding site" evidence="18">
    <location>
        <position position="132"/>
    </location>
    <ligand>
        <name>K(+)</name>
        <dbReference type="ChEBI" id="CHEBI:29103"/>
    </ligand>
</feature>
<feature type="binding site" evidence="17">
    <location>
        <position position="439"/>
    </location>
    <ligand>
        <name>AMP</name>
        <dbReference type="ChEBI" id="CHEBI:456215"/>
    </ligand>
</feature>
<evidence type="ECO:0000256" key="6">
    <source>
        <dbReference type="ARBA" id="ARBA00022741"/>
    </source>
</evidence>
<keyword evidence="13" id="KW-0511">Multifunctional enzyme</keyword>
<dbReference type="PROSITE" id="PS01050">
    <property type="entry name" value="YJEF_C_2"/>
    <property type="match status" value="1"/>
</dbReference>
<dbReference type="PROSITE" id="PS51383">
    <property type="entry name" value="YJEF_C_3"/>
    <property type="match status" value="1"/>
</dbReference>
<comment type="similarity">
    <text evidence="17">Belongs to the NnrD/CARKD family.</text>
</comment>
<evidence type="ECO:0000256" key="3">
    <source>
        <dbReference type="ARBA" id="ARBA00006001"/>
    </source>
</evidence>
<evidence type="ECO:0000256" key="14">
    <source>
        <dbReference type="ARBA" id="ARBA00025153"/>
    </source>
</evidence>
<dbReference type="InterPro" id="IPR036652">
    <property type="entry name" value="YjeF_N_dom_sf"/>
</dbReference>
<feature type="binding site" evidence="18">
    <location>
        <position position="165"/>
    </location>
    <ligand>
        <name>(6S)-NADPHX</name>
        <dbReference type="ChEBI" id="CHEBI:64076"/>
    </ligand>
</feature>
<feature type="binding site" evidence="18">
    <location>
        <position position="69"/>
    </location>
    <ligand>
        <name>K(+)</name>
        <dbReference type="ChEBI" id="CHEBI:29103"/>
    </ligand>
</feature>
<comment type="function">
    <text evidence="14 19">Bifunctional enzyme that catalyzes the epimerization of the S- and R-forms of NAD(P)HX and the dehydration of the S-form of NAD(P)HX at the expense of ADP, which is converted to AMP. This allows the repair of both epimers of NAD(P)HX, a damaged form of NAD(P)H that is a result of enzymatic or heat-dependent hydration.</text>
</comment>
<keyword evidence="7 17" id="KW-0067">ATP-binding</keyword>
<evidence type="ECO:0000259" key="21">
    <source>
        <dbReference type="PROSITE" id="PS51385"/>
    </source>
</evidence>
<comment type="caution">
    <text evidence="18">Lacks conserved residue(s) required for the propagation of feature annotation.</text>
</comment>
<dbReference type="RefSeq" id="WP_348395504.1">
    <property type="nucleotide sequence ID" value="NZ_CP136600.1"/>
</dbReference>
<comment type="similarity">
    <text evidence="4 19">In the C-terminal section; belongs to the NnrD/CARKD family.</text>
</comment>
<evidence type="ECO:0000256" key="9">
    <source>
        <dbReference type="ARBA" id="ARBA00022958"/>
    </source>
</evidence>
<evidence type="ECO:0000256" key="2">
    <source>
        <dbReference type="ARBA" id="ARBA00000909"/>
    </source>
</evidence>
<reference evidence="22 23" key="1">
    <citation type="submission" date="2023-09" db="EMBL/GenBank/DDBJ databases">
        <authorList>
            <person name="Qi X."/>
        </authorList>
    </citation>
    <scope>NUCLEOTIDE SEQUENCE [LARGE SCALE GENOMIC DNA]</scope>
    <source>
        <strain evidence="22 23">S1-1</strain>
    </source>
</reference>
<dbReference type="EC" id="5.1.99.6" evidence="19"/>
<comment type="catalytic activity">
    <reaction evidence="2 18 19">
        <text>(6R)-NADPHX = (6S)-NADPHX</text>
        <dbReference type="Rhea" id="RHEA:32227"/>
        <dbReference type="ChEBI" id="CHEBI:64076"/>
        <dbReference type="ChEBI" id="CHEBI:64077"/>
        <dbReference type="EC" id="5.1.99.6"/>
    </reaction>
</comment>
<keyword evidence="8 17" id="KW-0521">NADP</keyword>
<comment type="cofactor">
    <cofactor evidence="17">
        <name>Mg(2+)</name>
        <dbReference type="ChEBI" id="CHEBI:18420"/>
    </cofactor>
</comment>
<accession>A0ABZ0GLC5</accession>
<gene>
    <name evidence="17" type="primary">nnrD</name>
    <name evidence="18" type="synonym">nnrE</name>
    <name evidence="22" type="ORF">RI844_15135</name>
</gene>
<dbReference type="PROSITE" id="PS01049">
    <property type="entry name" value="YJEF_C_1"/>
    <property type="match status" value="1"/>
</dbReference>
<keyword evidence="6 17" id="KW-0547">Nucleotide-binding</keyword>
<sequence>MKPVKFLASIPHNAYQAEDVQKNEGKIAALANLSLYQLMEAAGVAAFQLLRTQWPDSKTILVVCGKGNNAGDGFIVARLALEQGMHVYLHNLANIDDYQGDAKLACTKYLEAGGNLHNLDEIDLTKVELIVDGLLGTGLSGQVRDNYQTVIELFNSLKKPILSLDIPSGLCANTGQVLGCSIKADITITFVAVKQGLLTGVASDYCGEIYVSGLGIGTSFSKNIPSSVTVNSQHSLKKLTSRRQSAHKGNSGFVLVVGGNQGMPGAAKLSAEACLRSGAGLVAVMCYHTNEVIILANRPELMLLSFENDSIDNQQKIAKANVVVLGPGLGCDIWAENNFQQTLALNKPMVIDADGLNLLAKKPQYRDNWVLTPHPGEAAKLLNCSVANIEQDRFESARAIALKYGGICVLKGAGTLISDGERIAINITGNPGMAVGGMGDVLSGIIGALILQSSNIFQAAKYGVYLHGLAADMAIIDGQKGLLASDLFPYIRQLVNE</sequence>
<keyword evidence="10 17" id="KW-0520">NAD</keyword>
<proteinExistence type="inferred from homology"/>
<feature type="binding site" evidence="17">
    <location>
        <begin position="411"/>
        <end position="415"/>
    </location>
    <ligand>
        <name>AMP</name>
        <dbReference type="ChEBI" id="CHEBI:456215"/>
    </ligand>
</feature>
<evidence type="ECO:0000256" key="17">
    <source>
        <dbReference type="HAMAP-Rule" id="MF_01965"/>
    </source>
</evidence>
<dbReference type="InterPro" id="IPR000631">
    <property type="entry name" value="CARKD"/>
</dbReference>
<dbReference type="Pfam" id="PF03853">
    <property type="entry name" value="YjeF_N"/>
    <property type="match status" value="1"/>
</dbReference>
<evidence type="ECO:0000313" key="23">
    <source>
        <dbReference type="Proteomes" id="UP001301442"/>
    </source>
</evidence>
<dbReference type="NCBIfam" id="TIGR00196">
    <property type="entry name" value="yjeF_cterm"/>
    <property type="match status" value="1"/>
</dbReference>
<dbReference type="InterPro" id="IPR030677">
    <property type="entry name" value="Nnr"/>
</dbReference>
<dbReference type="PROSITE" id="PS51385">
    <property type="entry name" value="YJEF_N"/>
    <property type="match status" value="1"/>
</dbReference>
<feature type="binding site" evidence="17">
    <location>
        <position position="374"/>
    </location>
    <ligand>
        <name>(6S)-NADPHX</name>
        <dbReference type="ChEBI" id="CHEBI:64076"/>
    </ligand>
</feature>
<dbReference type="SUPFAM" id="SSF53613">
    <property type="entry name" value="Ribokinase-like"/>
    <property type="match status" value="1"/>
</dbReference>
<comment type="cofactor">
    <cofactor evidence="18 19">
        <name>K(+)</name>
        <dbReference type="ChEBI" id="CHEBI:29103"/>
    </cofactor>
    <text evidence="18 19">Binds 1 potassium ion per subunit.</text>
</comment>
<dbReference type="PANTHER" id="PTHR12592">
    <property type="entry name" value="ATP-DEPENDENT (S)-NAD(P)H-HYDRATE DEHYDRATASE FAMILY MEMBER"/>
    <property type="match status" value="1"/>
</dbReference>
<dbReference type="InterPro" id="IPR029056">
    <property type="entry name" value="Ribokinase-like"/>
</dbReference>
<dbReference type="EMBL" id="CP136600">
    <property type="protein sequence ID" value="WOH36692.1"/>
    <property type="molecule type" value="Genomic_DNA"/>
</dbReference>
<dbReference type="HAMAP" id="MF_01965">
    <property type="entry name" value="NADHX_dehydratase"/>
    <property type="match status" value="1"/>
</dbReference>
<dbReference type="SUPFAM" id="SSF64153">
    <property type="entry name" value="YjeF N-terminal domain-like"/>
    <property type="match status" value="1"/>
</dbReference>
<feature type="domain" description="YjeF N-terminal" evidence="21">
    <location>
        <begin position="20"/>
        <end position="222"/>
    </location>
</feature>
<feature type="binding site" evidence="17">
    <location>
        <position position="266"/>
    </location>
    <ligand>
        <name>(6S)-NADPHX</name>
        <dbReference type="ChEBI" id="CHEBI:64076"/>
    </ligand>
</feature>
<protein>
    <recommendedName>
        <fullName evidence="19">Bifunctional NAD(P)H-hydrate repair enzyme</fullName>
    </recommendedName>
    <alternativeName>
        <fullName evidence="19">Nicotinamide nucleotide repair protein</fullName>
    </alternativeName>
    <domain>
        <recommendedName>
            <fullName evidence="19">ADP-dependent (S)-NAD(P)H-hydrate dehydratase</fullName>
            <ecNumber evidence="19">4.2.1.136</ecNumber>
        </recommendedName>
        <alternativeName>
            <fullName evidence="19">ADP-dependent NAD(P)HX dehydratase</fullName>
        </alternativeName>
    </domain>
    <domain>
        <recommendedName>
            <fullName evidence="19">NAD(P)H-hydrate epimerase</fullName>
            <ecNumber evidence="19">5.1.99.6</ecNumber>
        </recommendedName>
    </domain>
</protein>
<comment type="catalytic activity">
    <reaction evidence="16 17 19">
        <text>(6S)-NADPHX + ADP = AMP + phosphate + NADPH + H(+)</text>
        <dbReference type="Rhea" id="RHEA:32235"/>
        <dbReference type="ChEBI" id="CHEBI:15378"/>
        <dbReference type="ChEBI" id="CHEBI:43474"/>
        <dbReference type="ChEBI" id="CHEBI:57783"/>
        <dbReference type="ChEBI" id="CHEBI:64076"/>
        <dbReference type="ChEBI" id="CHEBI:456215"/>
        <dbReference type="ChEBI" id="CHEBI:456216"/>
        <dbReference type="EC" id="4.2.1.136"/>
    </reaction>
</comment>
<dbReference type="InterPro" id="IPR004443">
    <property type="entry name" value="YjeF_N_dom"/>
</dbReference>
<evidence type="ECO:0000256" key="19">
    <source>
        <dbReference type="PIRNR" id="PIRNR017184"/>
    </source>
</evidence>
<feature type="binding site" evidence="17">
    <location>
        <position position="440"/>
    </location>
    <ligand>
        <name>(6S)-NADPHX</name>
        <dbReference type="ChEBI" id="CHEBI:64076"/>
    </ligand>
</feature>
<dbReference type="Gene3D" id="3.40.50.10260">
    <property type="entry name" value="YjeF N-terminal domain"/>
    <property type="match status" value="1"/>
</dbReference>
<evidence type="ECO:0000256" key="8">
    <source>
        <dbReference type="ARBA" id="ARBA00022857"/>
    </source>
</evidence>
<evidence type="ECO:0000256" key="5">
    <source>
        <dbReference type="ARBA" id="ARBA00022723"/>
    </source>
</evidence>
<comment type="similarity">
    <text evidence="3 19">In the N-terminal section; belongs to the NnrE/AIBP family.</text>
</comment>
<dbReference type="Proteomes" id="UP001301442">
    <property type="component" value="Chromosome"/>
</dbReference>
<feature type="binding site" evidence="18">
    <location>
        <position position="168"/>
    </location>
    <ligand>
        <name>K(+)</name>
        <dbReference type="ChEBI" id="CHEBI:29103"/>
    </ligand>
</feature>
<dbReference type="EC" id="4.2.1.136" evidence="19"/>
<comment type="similarity">
    <text evidence="18">Belongs to the NnrE/AIBP family.</text>
</comment>
<evidence type="ECO:0000256" key="18">
    <source>
        <dbReference type="HAMAP-Rule" id="MF_01966"/>
    </source>
</evidence>
<evidence type="ECO:0000256" key="11">
    <source>
        <dbReference type="ARBA" id="ARBA00023235"/>
    </source>
</evidence>
<comment type="catalytic activity">
    <reaction evidence="1 18 19">
        <text>(6R)-NADHX = (6S)-NADHX</text>
        <dbReference type="Rhea" id="RHEA:32215"/>
        <dbReference type="ChEBI" id="CHEBI:64074"/>
        <dbReference type="ChEBI" id="CHEBI:64075"/>
        <dbReference type="EC" id="5.1.99.6"/>
    </reaction>
</comment>
<comment type="subunit">
    <text evidence="17">Homotetramer.</text>
</comment>
<evidence type="ECO:0000256" key="4">
    <source>
        <dbReference type="ARBA" id="ARBA00009524"/>
    </source>
</evidence>
<evidence type="ECO:0000256" key="15">
    <source>
        <dbReference type="ARBA" id="ARBA00048238"/>
    </source>
</evidence>
<keyword evidence="12 17" id="KW-0456">Lyase</keyword>
<dbReference type="PANTHER" id="PTHR12592:SF0">
    <property type="entry name" value="ATP-DEPENDENT (S)-NAD(P)H-HYDRATE DEHYDRATASE"/>
    <property type="match status" value="1"/>
</dbReference>
<evidence type="ECO:0000256" key="7">
    <source>
        <dbReference type="ARBA" id="ARBA00022840"/>
    </source>
</evidence>
<feature type="binding site" evidence="18">
    <location>
        <begin position="136"/>
        <end position="142"/>
    </location>
    <ligand>
        <name>(6S)-NADPHX</name>
        <dbReference type="ChEBI" id="CHEBI:64076"/>
    </ligand>
</feature>
<dbReference type="NCBIfam" id="TIGR00197">
    <property type="entry name" value="yjeF_nterm"/>
    <property type="match status" value="1"/>
</dbReference>
<keyword evidence="9 18" id="KW-0630">Potassium</keyword>
<comment type="function">
    <text evidence="17">Catalyzes the dehydration of the S-form of NAD(P)HX at the expense of ADP, which is converted to AMP. Together with NAD(P)HX epimerase, which catalyzes the epimerization of the S- and R-forms, the enzyme allows the repair of both epimers of NAD(P)HX, a damaged form of NAD(P)H that is a result of enzymatic or heat-dependent hydration.</text>
</comment>
<keyword evidence="5 18" id="KW-0479">Metal-binding</keyword>
<evidence type="ECO:0000256" key="16">
    <source>
        <dbReference type="ARBA" id="ARBA00049209"/>
    </source>
</evidence>
<name>A0ABZ0GLC5_9GAMM</name>
<evidence type="ECO:0000256" key="10">
    <source>
        <dbReference type="ARBA" id="ARBA00023027"/>
    </source>
</evidence>
<organism evidence="22 23">
    <name type="scientific">Thalassotalea fonticola</name>
    <dbReference type="NCBI Taxonomy" id="3065649"/>
    <lineage>
        <taxon>Bacteria</taxon>
        <taxon>Pseudomonadati</taxon>
        <taxon>Pseudomonadota</taxon>
        <taxon>Gammaproteobacteria</taxon>
        <taxon>Alteromonadales</taxon>
        <taxon>Colwelliaceae</taxon>
        <taxon>Thalassotalea</taxon>
    </lineage>
</organism>
<evidence type="ECO:0000256" key="12">
    <source>
        <dbReference type="ARBA" id="ARBA00023239"/>
    </source>
</evidence>
<evidence type="ECO:0000259" key="20">
    <source>
        <dbReference type="PROSITE" id="PS51383"/>
    </source>
</evidence>
<dbReference type="InterPro" id="IPR017953">
    <property type="entry name" value="Carbohydrate_kinase_pred_CS"/>
</dbReference>
<dbReference type="HAMAP" id="MF_01966">
    <property type="entry name" value="NADHX_epimerase"/>
    <property type="match status" value="1"/>
</dbReference>
<dbReference type="PIRSF" id="PIRSF017184">
    <property type="entry name" value="Nnr"/>
    <property type="match status" value="1"/>
</dbReference>
<comment type="catalytic activity">
    <reaction evidence="15 17 19">
        <text>(6S)-NADHX + ADP = AMP + phosphate + NADH + H(+)</text>
        <dbReference type="Rhea" id="RHEA:32223"/>
        <dbReference type="ChEBI" id="CHEBI:15378"/>
        <dbReference type="ChEBI" id="CHEBI:43474"/>
        <dbReference type="ChEBI" id="CHEBI:57945"/>
        <dbReference type="ChEBI" id="CHEBI:64074"/>
        <dbReference type="ChEBI" id="CHEBI:456215"/>
        <dbReference type="ChEBI" id="CHEBI:456216"/>
        <dbReference type="EC" id="4.2.1.136"/>
    </reaction>
</comment>
<keyword evidence="11 18" id="KW-0413">Isomerase</keyword>
<dbReference type="Pfam" id="PF01256">
    <property type="entry name" value="Carb_kinase"/>
    <property type="match status" value="1"/>
</dbReference>
<comment type="function">
    <text evidence="18">Catalyzes the epimerization of the S- and R-forms of NAD(P)HX, a damaged form of NAD(P)H that is a result of enzymatic or heat-dependent hydration. This is a prerequisite for the S-specific NAD(P)H-hydrate dehydratase to allow the repair of both epimers of NAD(P)HX.</text>
</comment>
<dbReference type="Gene3D" id="3.40.1190.20">
    <property type="match status" value="1"/>
</dbReference>
<evidence type="ECO:0000256" key="1">
    <source>
        <dbReference type="ARBA" id="ARBA00000013"/>
    </source>
</evidence>
<feature type="binding site" evidence="17">
    <location>
        <position position="328"/>
    </location>
    <ligand>
        <name>(6S)-NADPHX</name>
        <dbReference type="ChEBI" id="CHEBI:64076"/>
    </ligand>
</feature>
<evidence type="ECO:0000313" key="22">
    <source>
        <dbReference type="EMBL" id="WOH36692.1"/>
    </source>
</evidence>